<comment type="function">
    <text evidence="5">Catalyzes the interconversion of L-alanine and D-alanine. May also act on other amino acids.</text>
</comment>
<evidence type="ECO:0000256" key="5">
    <source>
        <dbReference type="HAMAP-Rule" id="MF_01201"/>
    </source>
</evidence>
<comment type="catalytic activity">
    <reaction evidence="1 5">
        <text>L-alanine = D-alanine</text>
        <dbReference type="Rhea" id="RHEA:20249"/>
        <dbReference type="ChEBI" id="CHEBI:57416"/>
        <dbReference type="ChEBI" id="CHEBI:57972"/>
        <dbReference type="EC" id="5.1.1.1"/>
    </reaction>
</comment>
<comment type="similarity">
    <text evidence="5">Belongs to the alanine racemase family.</text>
</comment>
<sequence>MDTNAFYRDTWAEIDLTAIKHNVSHMKDHIGQNVQLMAVVKANAYGHGDIEVARAALEAGADLLAVAFLDEAISLRNKGIKAPILVLGAVPSEYVKVAVRYNVIMTAYSIQWLREVVKVMNGQMGQPIRFHLKIDSGMNRLGVKTIEQVSEVKELVHDHSFLQLEGVFTHFATADEKDENYFGMQVDTFKTLLQPLHTDKLLIHCANSAAGLRFKDTLFNMVRFGISMYGLSPSEEIKDELPFKLEEALSLHTKLAHVKPIQKGESVSYGATYTANQDTWIGTIPIGYADGWIRKLAGTEVLVGGKRRKIAGRVCMDQFMVDLKKDIPAGEPVVLIGTQGEDKISVDEIAKRLETINYEVTCSVGYRVPRVYIEDGERVHVRNPLLQGGPSFL</sequence>
<dbReference type="InterPro" id="IPR009006">
    <property type="entry name" value="Ala_racemase/Decarboxylase_C"/>
</dbReference>
<dbReference type="Gene3D" id="2.40.37.10">
    <property type="entry name" value="Lyase, Ornithine Decarboxylase, Chain A, domain 1"/>
    <property type="match status" value="1"/>
</dbReference>
<dbReference type="GO" id="GO:0008784">
    <property type="term" value="F:alanine racemase activity"/>
    <property type="evidence" value="ECO:0007669"/>
    <property type="project" value="UniProtKB-UniRule"/>
</dbReference>
<name>A0AAU7FKT9_9BACI</name>
<dbReference type="FunFam" id="2.40.37.10:FF:000006">
    <property type="entry name" value="Alanine racemase"/>
    <property type="match status" value="1"/>
</dbReference>
<dbReference type="InterPro" id="IPR000821">
    <property type="entry name" value="Ala_racemase"/>
</dbReference>
<feature type="modified residue" description="N6-(pyridoxal phosphate)lysine" evidence="5 6">
    <location>
        <position position="41"/>
    </location>
</feature>
<organism evidence="9">
    <name type="scientific">Bacillus sp. BS1807G30</name>
    <dbReference type="NCBI Taxonomy" id="3153756"/>
    <lineage>
        <taxon>Bacteria</taxon>
        <taxon>Bacillati</taxon>
        <taxon>Bacillota</taxon>
        <taxon>Bacilli</taxon>
        <taxon>Bacillales</taxon>
        <taxon>Bacillaceae</taxon>
        <taxon>Bacillus</taxon>
    </lineage>
</organism>
<proteinExistence type="inferred from homology"/>
<feature type="active site" description="Proton acceptor; specific for L-alanine" evidence="5">
    <location>
        <position position="269"/>
    </location>
</feature>
<dbReference type="GO" id="GO:0009252">
    <property type="term" value="P:peptidoglycan biosynthetic process"/>
    <property type="evidence" value="ECO:0007669"/>
    <property type="project" value="TreeGrafter"/>
</dbReference>
<dbReference type="GO" id="GO:0030170">
    <property type="term" value="F:pyridoxal phosphate binding"/>
    <property type="evidence" value="ECO:0007669"/>
    <property type="project" value="UniProtKB-UniRule"/>
</dbReference>
<accession>A0AAU7FKT9</accession>
<dbReference type="PRINTS" id="PR00992">
    <property type="entry name" value="ALARACEMASE"/>
</dbReference>
<feature type="binding site" evidence="5 7">
    <location>
        <position position="316"/>
    </location>
    <ligand>
        <name>substrate</name>
    </ligand>
</feature>
<dbReference type="InterPro" id="IPR029066">
    <property type="entry name" value="PLP-binding_barrel"/>
</dbReference>
<dbReference type="EC" id="5.1.1.1" evidence="5"/>
<dbReference type="NCBIfam" id="TIGR00492">
    <property type="entry name" value="alr"/>
    <property type="match status" value="1"/>
</dbReference>
<dbReference type="AlphaFoldDB" id="A0AAU7FKT9"/>
<evidence type="ECO:0000256" key="7">
    <source>
        <dbReference type="PIRSR" id="PIRSR600821-52"/>
    </source>
</evidence>
<evidence type="ECO:0000256" key="1">
    <source>
        <dbReference type="ARBA" id="ARBA00000316"/>
    </source>
</evidence>
<dbReference type="Pfam" id="PF00842">
    <property type="entry name" value="Ala_racemase_C"/>
    <property type="match status" value="1"/>
</dbReference>
<reference evidence="9" key="1">
    <citation type="submission" date="2024-05" db="EMBL/GenBank/DDBJ databases">
        <authorList>
            <person name="Liu Z."/>
        </authorList>
    </citation>
    <scope>NUCLEOTIDE SEQUENCE</scope>
    <source>
        <strain evidence="9">BS1807G30</strain>
    </source>
</reference>
<dbReference type="RefSeq" id="WP_249670509.1">
    <property type="nucleotide sequence ID" value="NZ_CP157353.1"/>
</dbReference>
<dbReference type="HAMAP" id="MF_01201">
    <property type="entry name" value="Ala_racemase"/>
    <property type="match status" value="1"/>
</dbReference>
<comment type="pathway">
    <text evidence="5">Amino-acid biosynthesis; D-alanine biosynthesis; D-alanine from L-alanine: step 1/1.</text>
</comment>
<dbReference type="FunFam" id="3.20.20.10:FF:000002">
    <property type="entry name" value="Alanine racemase"/>
    <property type="match status" value="1"/>
</dbReference>
<evidence type="ECO:0000256" key="3">
    <source>
        <dbReference type="ARBA" id="ARBA00022898"/>
    </source>
</evidence>
<dbReference type="GO" id="GO:0005829">
    <property type="term" value="C:cytosol"/>
    <property type="evidence" value="ECO:0007669"/>
    <property type="project" value="TreeGrafter"/>
</dbReference>
<dbReference type="PANTHER" id="PTHR30511">
    <property type="entry name" value="ALANINE RACEMASE"/>
    <property type="match status" value="1"/>
</dbReference>
<dbReference type="InterPro" id="IPR001608">
    <property type="entry name" value="Ala_racemase_N"/>
</dbReference>
<dbReference type="InterPro" id="IPR020622">
    <property type="entry name" value="Ala_racemase_pyridoxalP-BS"/>
</dbReference>
<comment type="cofactor">
    <cofactor evidence="2 5 6">
        <name>pyridoxal 5'-phosphate</name>
        <dbReference type="ChEBI" id="CHEBI:597326"/>
    </cofactor>
</comment>
<feature type="active site" description="Proton acceptor; specific for D-alanine" evidence="5">
    <location>
        <position position="41"/>
    </location>
</feature>
<dbReference type="Pfam" id="PF01168">
    <property type="entry name" value="Ala_racemase_N"/>
    <property type="match status" value="1"/>
</dbReference>
<evidence type="ECO:0000256" key="2">
    <source>
        <dbReference type="ARBA" id="ARBA00001933"/>
    </source>
</evidence>
<protein>
    <recommendedName>
        <fullName evidence="5">Alanine racemase</fullName>
        <ecNumber evidence="5">5.1.1.1</ecNumber>
    </recommendedName>
</protein>
<dbReference type="GO" id="GO:0030632">
    <property type="term" value="P:D-alanine biosynthetic process"/>
    <property type="evidence" value="ECO:0007669"/>
    <property type="project" value="UniProtKB-UniRule"/>
</dbReference>
<evidence type="ECO:0000256" key="6">
    <source>
        <dbReference type="PIRSR" id="PIRSR600821-50"/>
    </source>
</evidence>
<dbReference type="SMART" id="SM01005">
    <property type="entry name" value="Ala_racemase_C"/>
    <property type="match status" value="1"/>
</dbReference>
<gene>
    <name evidence="9" type="primary">alr</name>
    <name evidence="9" type="ORF">ABG082_02540</name>
</gene>
<dbReference type="InterPro" id="IPR011079">
    <property type="entry name" value="Ala_racemase_C"/>
</dbReference>
<evidence type="ECO:0000313" key="9">
    <source>
        <dbReference type="EMBL" id="XBM04669.1"/>
    </source>
</evidence>
<keyword evidence="3 5" id="KW-0663">Pyridoxal phosphate</keyword>
<dbReference type="PROSITE" id="PS00395">
    <property type="entry name" value="ALANINE_RACEMASE"/>
    <property type="match status" value="1"/>
</dbReference>
<dbReference type="PANTHER" id="PTHR30511:SF0">
    <property type="entry name" value="ALANINE RACEMASE, CATABOLIC-RELATED"/>
    <property type="match status" value="1"/>
</dbReference>
<dbReference type="EMBL" id="CP157353">
    <property type="protein sequence ID" value="XBM04669.1"/>
    <property type="molecule type" value="Genomic_DNA"/>
</dbReference>
<dbReference type="Gene3D" id="3.20.20.10">
    <property type="entry name" value="Alanine racemase"/>
    <property type="match status" value="1"/>
</dbReference>
<feature type="domain" description="Alanine racemase C-terminal" evidence="8">
    <location>
        <begin position="248"/>
        <end position="373"/>
    </location>
</feature>
<evidence type="ECO:0000256" key="4">
    <source>
        <dbReference type="ARBA" id="ARBA00023235"/>
    </source>
</evidence>
<keyword evidence="4 5" id="KW-0413">Isomerase</keyword>
<evidence type="ECO:0000259" key="8">
    <source>
        <dbReference type="SMART" id="SM01005"/>
    </source>
</evidence>
<dbReference type="CDD" id="cd00430">
    <property type="entry name" value="PLPDE_III_AR"/>
    <property type="match status" value="1"/>
</dbReference>
<dbReference type="SUPFAM" id="SSF50621">
    <property type="entry name" value="Alanine racemase C-terminal domain-like"/>
    <property type="match status" value="1"/>
</dbReference>
<feature type="binding site" evidence="5 7">
    <location>
        <position position="140"/>
    </location>
    <ligand>
        <name>substrate</name>
    </ligand>
</feature>
<dbReference type="SUPFAM" id="SSF51419">
    <property type="entry name" value="PLP-binding barrel"/>
    <property type="match status" value="1"/>
</dbReference>